<feature type="domain" description="Asparagine synthetase" evidence="8">
    <location>
        <begin position="223"/>
        <end position="573"/>
    </location>
</feature>
<evidence type="ECO:0000256" key="1">
    <source>
        <dbReference type="ARBA" id="ARBA00005187"/>
    </source>
</evidence>
<dbReference type="Gene3D" id="3.40.50.620">
    <property type="entry name" value="HUPs"/>
    <property type="match status" value="1"/>
</dbReference>
<dbReference type="CDD" id="cd01991">
    <property type="entry name" value="Asn_synthase_B_C"/>
    <property type="match status" value="1"/>
</dbReference>
<dbReference type="GO" id="GO:0004066">
    <property type="term" value="F:asparagine synthase (glutamine-hydrolyzing) activity"/>
    <property type="evidence" value="ECO:0007669"/>
    <property type="project" value="UniProtKB-EC"/>
</dbReference>
<dbReference type="RefSeq" id="WP_252850736.1">
    <property type="nucleotide sequence ID" value="NZ_JAMXLR010000006.1"/>
</dbReference>
<proteinExistence type="inferred from homology"/>
<evidence type="ECO:0000259" key="8">
    <source>
        <dbReference type="Pfam" id="PF00733"/>
    </source>
</evidence>
<evidence type="ECO:0000259" key="9">
    <source>
        <dbReference type="Pfam" id="PF13537"/>
    </source>
</evidence>
<dbReference type="GO" id="GO:0005829">
    <property type="term" value="C:cytosol"/>
    <property type="evidence" value="ECO:0007669"/>
    <property type="project" value="TreeGrafter"/>
</dbReference>
<keyword evidence="5" id="KW-0067">ATP-binding</keyword>
<dbReference type="InterPro" id="IPR029055">
    <property type="entry name" value="Ntn_hydrolases_N"/>
</dbReference>
<dbReference type="Pfam" id="PF13537">
    <property type="entry name" value="GATase_7"/>
    <property type="match status" value="1"/>
</dbReference>
<reference evidence="10" key="1">
    <citation type="submission" date="2022-06" db="EMBL/GenBank/DDBJ databases">
        <title>Aeoliella straminimaris, a novel planctomycete from sediments.</title>
        <authorList>
            <person name="Vitorino I.R."/>
            <person name="Lage O.M."/>
        </authorList>
    </citation>
    <scope>NUCLEOTIDE SEQUENCE</scope>
    <source>
        <strain evidence="10">ICT_H6.2</strain>
    </source>
</reference>
<dbReference type="InterPro" id="IPR006426">
    <property type="entry name" value="Asn_synth_AEB"/>
</dbReference>
<comment type="catalytic activity">
    <reaction evidence="6">
        <text>L-aspartate + L-glutamine + ATP + H2O = L-asparagine + L-glutamate + AMP + diphosphate + H(+)</text>
        <dbReference type="Rhea" id="RHEA:12228"/>
        <dbReference type="ChEBI" id="CHEBI:15377"/>
        <dbReference type="ChEBI" id="CHEBI:15378"/>
        <dbReference type="ChEBI" id="CHEBI:29985"/>
        <dbReference type="ChEBI" id="CHEBI:29991"/>
        <dbReference type="ChEBI" id="CHEBI:30616"/>
        <dbReference type="ChEBI" id="CHEBI:33019"/>
        <dbReference type="ChEBI" id="CHEBI:58048"/>
        <dbReference type="ChEBI" id="CHEBI:58359"/>
        <dbReference type="ChEBI" id="CHEBI:456215"/>
        <dbReference type="EC" id="6.3.5.4"/>
    </reaction>
</comment>
<dbReference type="InterPro" id="IPR014729">
    <property type="entry name" value="Rossmann-like_a/b/a_fold"/>
</dbReference>
<dbReference type="GO" id="GO:0006529">
    <property type="term" value="P:asparagine biosynthetic process"/>
    <property type="evidence" value="ECO:0007669"/>
    <property type="project" value="InterPro"/>
</dbReference>
<dbReference type="PANTHER" id="PTHR43284:SF1">
    <property type="entry name" value="ASPARAGINE SYNTHETASE"/>
    <property type="match status" value="1"/>
</dbReference>
<gene>
    <name evidence="10" type="ORF">NG895_01845</name>
</gene>
<dbReference type="SUPFAM" id="SSF56235">
    <property type="entry name" value="N-terminal nucleophile aminohydrolases (Ntn hydrolases)"/>
    <property type="match status" value="1"/>
</dbReference>
<keyword evidence="4" id="KW-0547">Nucleotide-binding</keyword>
<dbReference type="Gene3D" id="3.60.20.10">
    <property type="entry name" value="Glutamine Phosphoribosylpyrophosphate, subunit 1, domain 1"/>
    <property type="match status" value="1"/>
</dbReference>
<name>A0A9X2F6R1_9BACT</name>
<evidence type="ECO:0000313" key="10">
    <source>
        <dbReference type="EMBL" id="MCO6042638.1"/>
    </source>
</evidence>
<comment type="caution">
    <text evidence="10">The sequence shown here is derived from an EMBL/GenBank/DDBJ whole genome shotgun (WGS) entry which is preliminary data.</text>
</comment>
<evidence type="ECO:0000256" key="7">
    <source>
        <dbReference type="PIRSR" id="PIRSR001589-3"/>
    </source>
</evidence>
<accession>A0A9X2F6R1</accession>
<feature type="site" description="Important for beta-aspartyl-AMP intermediate formation" evidence="7">
    <location>
        <position position="346"/>
    </location>
</feature>
<evidence type="ECO:0000256" key="5">
    <source>
        <dbReference type="ARBA" id="ARBA00022840"/>
    </source>
</evidence>
<sequence>MSALFGFNGSPDRQQLEVMGRTLAHRGGGQPRWEEHPKISVGYDHATQTEGLGIGHGGVYHQGDAFVAAAGYFTALPPGEGPPLARLLAHYLQHGSRTLLQVQGDFVMVLFDGRAMHLVRDPAGGRSLYYGHHAGRWFFAVEPKGILAVPGFPRRLRTASLAQYLAFSFVPPPHTMLEGVLALPAGHVATFAGDSSPQVVRYFRPELQEATDQRDEQEIVADFRSAISQAVSQRLNPTGPVGVFLSGGLDSSLVAAEAARQAPGRVRTYALHFGPRYPNELSFAREVADRAGTSHHEVLLRPRDFLPRLREMIWQLDDPIGDPITMPNYELSRLVAREHRVVLNGEGGDPCFGGPKNLPMLLQHWYGGIERHKRFREQAYLASYRRAYEEILRLLTPEAAHEIDFERDLEQVLSPFFRTDQPRHFLNKLMAINIRLKGAQLILPKVERMTGAAGLVPLAPLFAGQIVQLSMQIPPRLKLNRGVEKVILKRAYADALPPSVIDRPKSGMRVPVNFWFRGELRRYARKVLSRRALDQAGLFQHQRVRQLLDYSTEEGPGRYGLRLWMLLTFELWRRIVLERESI</sequence>
<dbReference type="EC" id="6.3.5.4" evidence="3"/>
<evidence type="ECO:0000256" key="2">
    <source>
        <dbReference type="ARBA" id="ARBA00005752"/>
    </source>
</evidence>
<evidence type="ECO:0000256" key="6">
    <source>
        <dbReference type="ARBA" id="ARBA00048741"/>
    </source>
</evidence>
<dbReference type="Proteomes" id="UP001155241">
    <property type="component" value="Unassembled WGS sequence"/>
</dbReference>
<organism evidence="10 11">
    <name type="scientific">Aeoliella straminimaris</name>
    <dbReference type="NCBI Taxonomy" id="2954799"/>
    <lineage>
        <taxon>Bacteria</taxon>
        <taxon>Pseudomonadati</taxon>
        <taxon>Planctomycetota</taxon>
        <taxon>Planctomycetia</taxon>
        <taxon>Pirellulales</taxon>
        <taxon>Lacipirellulaceae</taxon>
        <taxon>Aeoliella</taxon>
    </lineage>
</organism>
<dbReference type="AlphaFoldDB" id="A0A9X2F6R1"/>
<dbReference type="Pfam" id="PF00733">
    <property type="entry name" value="Asn_synthase"/>
    <property type="match status" value="1"/>
</dbReference>
<protein>
    <recommendedName>
        <fullName evidence="3">asparagine synthase (glutamine-hydrolyzing)</fullName>
        <ecNumber evidence="3">6.3.5.4</ecNumber>
    </recommendedName>
</protein>
<dbReference type="InterPro" id="IPR017932">
    <property type="entry name" value="GATase_2_dom"/>
</dbReference>
<comment type="pathway">
    <text evidence="1">Amino-acid biosynthesis; L-asparagine biosynthesis; L-asparagine from L-aspartate (L-Gln route): step 1/1.</text>
</comment>
<dbReference type="PIRSF" id="PIRSF001589">
    <property type="entry name" value="Asn_synthetase_glu-h"/>
    <property type="match status" value="1"/>
</dbReference>
<evidence type="ECO:0000313" key="11">
    <source>
        <dbReference type="Proteomes" id="UP001155241"/>
    </source>
</evidence>
<dbReference type="GO" id="GO:0005524">
    <property type="term" value="F:ATP binding"/>
    <property type="evidence" value="ECO:0007669"/>
    <property type="project" value="UniProtKB-KW"/>
</dbReference>
<dbReference type="PANTHER" id="PTHR43284">
    <property type="entry name" value="ASPARAGINE SYNTHETASE (GLUTAMINE-HYDROLYZING)"/>
    <property type="match status" value="1"/>
</dbReference>
<evidence type="ECO:0000256" key="4">
    <source>
        <dbReference type="ARBA" id="ARBA00022741"/>
    </source>
</evidence>
<dbReference type="EMBL" id="JAMXLR010000006">
    <property type="protein sequence ID" value="MCO6042638.1"/>
    <property type="molecule type" value="Genomic_DNA"/>
</dbReference>
<keyword evidence="11" id="KW-1185">Reference proteome</keyword>
<dbReference type="SUPFAM" id="SSF52402">
    <property type="entry name" value="Adenine nucleotide alpha hydrolases-like"/>
    <property type="match status" value="1"/>
</dbReference>
<dbReference type="InterPro" id="IPR051786">
    <property type="entry name" value="ASN_synthetase/amidase"/>
</dbReference>
<dbReference type="InterPro" id="IPR001962">
    <property type="entry name" value="Asn_synthase"/>
</dbReference>
<comment type="similarity">
    <text evidence="2">Belongs to the asparagine synthetase family.</text>
</comment>
<evidence type="ECO:0000256" key="3">
    <source>
        <dbReference type="ARBA" id="ARBA00012737"/>
    </source>
</evidence>
<feature type="domain" description="Glutamine amidotransferase type-2" evidence="9">
    <location>
        <begin position="88"/>
        <end position="147"/>
    </location>
</feature>